<evidence type="ECO:0008006" key="4">
    <source>
        <dbReference type="Google" id="ProtNLM"/>
    </source>
</evidence>
<reference evidence="2" key="1">
    <citation type="submission" date="2023-08" db="EMBL/GenBank/DDBJ databases">
        <title>Functional and genomic diversity of the sorghum phyllosphere microbiome.</title>
        <authorList>
            <person name="Shade A."/>
        </authorList>
    </citation>
    <scope>NUCLEOTIDE SEQUENCE</scope>
    <source>
        <strain evidence="2">SORGH_AS_0201</strain>
    </source>
</reference>
<evidence type="ECO:0000313" key="3">
    <source>
        <dbReference type="Proteomes" id="UP001268036"/>
    </source>
</evidence>
<gene>
    <name evidence="2" type="ORF">QE440_001761</name>
</gene>
<feature type="region of interest" description="Disordered" evidence="1">
    <location>
        <begin position="217"/>
        <end position="245"/>
    </location>
</feature>
<sequence>MKTNATIRLTRTQYRALAETAKAAGIGLKVDTAEQMGCWGDFCLVASDLVSNALAHRSACLQRPCATLATSINTAAFRSASRPELDWGQLHDHEVYTFVLQHEIGHWVDNFNPFAIWDCPDLALRRQLESAAQLANEVLADRFAWEQVRPGEAFALCESGNRMQKQVAEAFELLDLHVPRKRRQVLPLPAGQYASVPTKMLRDDRLRAFVGSRVHPTLTQPSSARARATSRRTVRPTQEVTYGQR</sequence>
<evidence type="ECO:0000313" key="2">
    <source>
        <dbReference type="EMBL" id="MDR6234020.1"/>
    </source>
</evidence>
<accession>A0AAJ2BJM6</accession>
<dbReference type="RefSeq" id="WP_309757410.1">
    <property type="nucleotide sequence ID" value="NZ_JAVJAF010000001.1"/>
</dbReference>
<proteinExistence type="predicted"/>
<evidence type="ECO:0000256" key="1">
    <source>
        <dbReference type="SAM" id="MobiDB-lite"/>
    </source>
</evidence>
<dbReference type="EMBL" id="JAVJAF010000001">
    <property type="protein sequence ID" value="MDR6234020.1"/>
    <property type="molecule type" value="Genomic_DNA"/>
</dbReference>
<dbReference type="Proteomes" id="UP001268036">
    <property type="component" value="Unassembled WGS sequence"/>
</dbReference>
<dbReference type="AlphaFoldDB" id="A0AAJ2BJM6"/>
<comment type="caution">
    <text evidence="2">The sequence shown here is derived from an EMBL/GenBank/DDBJ whole genome shotgun (WGS) entry which is preliminary data.</text>
</comment>
<name>A0AAJ2BJM6_9PSED</name>
<protein>
    <recommendedName>
        <fullName evidence="4">Peptidase</fullName>
    </recommendedName>
</protein>
<organism evidence="2 3">
    <name type="scientific">Pseudomonas oryzihabitans</name>
    <dbReference type="NCBI Taxonomy" id="47885"/>
    <lineage>
        <taxon>Bacteria</taxon>
        <taxon>Pseudomonadati</taxon>
        <taxon>Pseudomonadota</taxon>
        <taxon>Gammaproteobacteria</taxon>
        <taxon>Pseudomonadales</taxon>
        <taxon>Pseudomonadaceae</taxon>
        <taxon>Pseudomonas</taxon>
    </lineage>
</organism>